<evidence type="ECO:0000313" key="1">
    <source>
        <dbReference type="EMBL" id="SPK71390.1"/>
    </source>
</evidence>
<dbReference type="EMBL" id="LT991976">
    <property type="protein sequence ID" value="SPK71390.1"/>
    <property type="molecule type" value="Genomic_DNA"/>
</dbReference>
<accession>A0A375IBD6</accession>
<organism evidence="1 2">
    <name type="scientific">Cupriavidus taiwanensis</name>
    <dbReference type="NCBI Taxonomy" id="164546"/>
    <lineage>
        <taxon>Bacteria</taxon>
        <taxon>Pseudomonadati</taxon>
        <taxon>Pseudomonadota</taxon>
        <taxon>Betaproteobacteria</taxon>
        <taxon>Burkholderiales</taxon>
        <taxon>Burkholderiaceae</taxon>
        <taxon>Cupriavidus</taxon>
    </lineage>
</organism>
<protein>
    <submittedName>
        <fullName evidence="1">Uncharacterized protein</fullName>
    </submittedName>
</protein>
<gene>
    <name evidence="1" type="ORF">CT19425_30614</name>
</gene>
<dbReference type="AlphaFoldDB" id="A0A375IBD6"/>
<proteinExistence type="predicted"/>
<name>A0A375IBD6_9BURK</name>
<sequence length="61" mass="6964">MWRIRRFEGAVPEWLAKLKVYGRVHFPACRRSDPFVTHIDDVDTGASGRPQQEFSCTAVTA</sequence>
<reference evidence="1 2" key="1">
    <citation type="submission" date="2018-01" db="EMBL/GenBank/DDBJ databases">
        <authorList>
            <person name="Gaut B.S."/>
            <person name="Morton B.R."/>
            <person name="Clegg M.T."/>
            <person name="Duvall M.R."/>
        </authorList>
    </citation>
    <scope>NUCLEOTIDE SEQUENCE [LARGE SCALE GENOMIC DNA]</scope>
    <source>
        <strain evidence="1">Cupriavidus taiwanensis LMG 19425</strain>
    </source>
</reference>
<dbReference type="Proteomes" id="UP000255505">
    <property type="component" value="Chromosome I"/>
</dbReference>
<evidence type="ECO:0000313" key="2">
    <source>
        <dbReference type="Proteomes" id="UP000255505"/>
    </source>
</evidence>